<dbReference type="AlphaFoldDB" id="A0AA86YLL0"/>
<evidence type="ECO:0000313" key="1">
    <source>
        <dbReference type="EMBL" id="EDU60193.1"/>
    </source>
</evidence>
<reference evidence="2" key="1">
    <citation type="submission" date="2008-04" db="EMBL/GenBank/DDBJ databases">
        <title>Draft genome sequence of Providencia stuartii (ATCC 25827).</title>
        <authorList>
            <person name="Sudarsanam P."/>
            <person name="Ley R."/>
            <person name="Guruge J."/>
            <person name="Turnbaugh P.J."/>
            <person name="Mahowald M."/>
            <person name="Liep D."/>
            <person name="Gordon J."/>
        </authorList>
    </citation>
    <scope>NUCLEOTIDE SEQUENCE [LARGE SCALE GENOMIC DNA]</scope>
    <source>
        <strain evidence="2">ATCC 25827</strain>
    </source>
</reference>
<proteinExistence type="predicted"/>
<reference evidence="2" key="2">
    <citation type="submission" date="2008-04" db="EMBL/GenBank/DDBJ databases">
        <title>Draft genome sequence of Providencia stuartii(ATCC 25827).</title>
        <authorList>
            <person name="Sudarsanam P."/>
            <person name="Ley R."/>
            <person name="Guruge J."/>
            <person name="Turnbaugh P.J."/>
            <person name="Mahowald M."/>
            <person name="Liep D."/>
            <person name="Gordon J."/>
        </authorList>
    </citation>
    <scope>NUCLEOTIDE SEQUENCE [LARGE SCALE GENOMIC DNA]</scope>
    <source>
        <strain evidence="2">ATCC 25827</strain>
    </source>
</reference>
<dbReference type="Proteomes" id="UP000004506">
    <property type="component" value="Unassembled WGS sequence"/>
</dbReference>
<reference evidence="1 2" key="3">
    <citation type="submission" date="2008-05" db="EMBL/GenBank/DDBJ databases">
        <authorList>
            <person name="Fulton L."/>
            <person name="Clifton S."/>
            <person name="Fulton B."/>
            <person name="Xu J."/>
            <person name="Minx P."/>
            <person name="Pepin K.H."/>
            <person name="Johnson M."/>
            <person name="Thiruvilangam P."/>
            <person name="Bhonagiri V."/>
            <person name="Nash W.E."/>
            <person name="Mardis E.R."/>
            <person name="Wilson R.K."/>
        </authorList>
    </citation>
    <scope>NUCLEOTIDE SEQUENCE [LARGE SCALE GENOMIC DNA]</scope>
    <source>
        <strain evidence="1 2">ATCC 25827</strain>
    </source>
</reference>
<comment type="caution">
    <text evidence="1">The sequence shown here is derived from an EMBL/GenBank/DDBJ whole genome shotgun (WGS) entry which is preliminary data.</text>
</comment>
<sequence>MVYSLSVIYFLMFMWSLSSRYFLQNSEKIGPAVVAARTLTESSHSNADAAVSNLHY</sequence>
<accession>A0AA86YLL0</accession>
<protein>
    <submittedName>
        <fullName evidence="1">Uncharacterized protein</fullName>
    </submittedName>
</protein>
<evidence type="ECO:0000313" key="2">
    <source>
        <dbReference type="Proteomes" id="UP000004506"/>
    </source>
</evidence>
<dbReference type="EMBL" id="ABJD02000101">
    <property type="protein sequence ID" value="EDU60193.1"/>
    <property type="molecule type" value="Genomic_DNA"/>
</dbReference>
<organism evidence="1 2">
    <name type="scientific">Providencia stuartii ATCC 25827</name>
    <dbReference type="NCBI Taxonomy" id="471874"/>
    <lineage>
        <taxon>Bacteria</taxon>
        <taxon>Pseudomonadati</taxon>
        <taxon>Pseudomonadota</taxon>
        <taxon>Gammaproteobacteria</taxon>
        <taxon>Enterobacterales</taxon>
        <taxon>Morganellaceae</taxon>
        <taxon>Providencia</taxon>
    </lineage>
</organism>
<gene>
    <name evidence="1" type="ORF">PROSTU_03399</name>
</gene>
<name>A0AA86YLL0_PROST</name>